<evidence type="ECO:0000259" key="1">
    <source>
        <dbReference type="Pfam" id="PF17338"/>
    </source>
</evidence>
<dbReference type="Proteomes" id="UP001519311">
    <property type="component" value="Unassembled WGS sequence"/>
</dbReference>
<gene>
    <name evidence="2" type="ORF">JOF59_005856</name>
</gene>
<proteinExistence type="predicted"/>
<dbReference type="EMBL" id="JAGINS010000002">
    <property type="protein sequence ID" value="MBP2363364.1"/>
    <property type="molecule type" value="Genomic_DNA"/>
</dbReference>
<protein>
    <recommendedName>
        <fullName evidence="1">Gene product 88 domain-containing protein</fullName>
    </recommendedName>
</protein>
<accession>A0ABS4VHG0</accession>
<feature type="domain" description="Gene product 88" evidence="1">
    <location>
        <begin position="2"/>
        <end position="109"/>
    </location>
</feature>
<evidence type="ECO:0000313" key="2">
    <source>
        <dbReference type="EMBL" id="MBP2363364.1"/>
    </source>
</evidence>
<dbReference type="Pfam" id="PF17338">
    <property type="entry name" value="GP88"/>
    <property type="match status" value="1"/>
</dbReference>
<sequence length="111" mass="12731">MVTLPSGTSMNVCPSAGICAQLCFARQGTYRFSNVRAAHMGDLLLTVDDALPRFEEMMSEELQHRRYRGRFVRLHDAGDFHSRAYLKAWLRIMDSAPEDVSFYCYTKEVCL</sequence>
<reference evidence="2 3" key="1">
    <citation type="submission" date="2021-03" db="EMBL/GenBank/DDBJ databases">
        <title>Sequencing the genomes of 1000 actinobacteria strains.</title>
        <authorList>
            <person name="Klenk H.-P."/>
        </authorList>
    </citation>
    <scope>NUCLEOTIDE SEQUENCE [LARGE SCALE GENOMIC DNA]</scope>
    <source>
        <strain evidence="2 3">DSM 40843</strain>
    </source>
</reference>
<comment type="caution">
    <text evidence="2">The sequence shown here is derived from an EMBL/GenBank/DDBJ whole genome shotgun (WGS) entry which is preliminary data.</text>
</comment>
<keyword evidence="3" id="KW-1185">Reference proteome</keyword>
<name>A0ABS4VHG0_9ACTN</name>
<evidence type="ECO:0000313" key="3">
    <source>
        <dbReference type="Proteomes" id="UP001519311"/>
    </source>
</evidence>
<organism evidence="2 3">
    <name type="scientific">Streptomyces clavifer</name>
    <dbReference type="NCBI Taxonomy" id="68188"/>
    <lineage>
        <taxon>Bacteria</taxon>
        <taxon>Bacillati</taxon>
        <taxon>Actinomycetota</taxon>
        <taxon>Actinomycetes</taxon>
        <taxon>Kitasatosporales</taxon>
        <taxon>Streptomycetaceae</taxon>
        <taxon>Streptomyces</taxon>
    </lineage>
</organism>
<dbReference type="InterPro" id="IPR020290">
    <property type="entry name" value="Gp88"/>
</dbReference>